<dbReference type="PANTHER" id="PTHR22954:SF3">
    <property type="entry name" value="PROTEIN CBG08539"/>
    <property type="match status" value="1"/>
</dbReference>
<dbReference type="AlphaFoldDB" id="A0AAN8IJL8"/>
<evidence type="ECO:0000256" key="1">
    <source>
        <dbReference type="SAM" id="MobiDB-lite"/>
    </source>
</evidence>
<dbReference type="EMBL" id="WIXE01016177">
    <property type="protein sequence ID" value="KAK5972873.1"/>
    <property type="molecule type" value="Genomic_DNA"/>
</dbReference>
<protein>
    <submittedName>
        <fullName evidence="2">Uncharacterized protein</fullName>
    </submittedName>
</protein>
<accession>A0AAN8IJL8</accession>
<dbReference type="Pfam" id="PF03564">
    <property type="entry name" value="DUF1759"/>
    <property type="match status" value="1"/>
</dbReference>
<dbReference type="Proteomes" id="UP001331761">
    <property type="component" value="Unassembled WGS sequence"/>
</dbReference>
<feature type="compositionally biased region" description="Basic and acidic residues" evidence="1">
    <location>
        <begin position="32"/>
        <end position="42"/>
    </location>
</feature>
<dbReference type="PANTHER" id="PTHR22954">
    <property type="entry name" value="RETROVIRAL PROTEASE-RELATED"/>
    <property type="match status" value="1"/>
</dbReference>
<dbReference type="InterPro" id="IPR005312">
    <property type="entry name" value="DUF1759"/>
</dbReference>
<proteinExistence type="predicted"/>
<gene>
    <name evidence="2" type="ORF">GCK32_012692</name>
</gene>
<sequence length="313" mass="36768">MAYPRRHIARGRAQQVWRITDKRCTRRLNRWIKPESTARDPPRTSGTPDENDKSGKSGRQLRRGRRSHRPSNLKRTNGKNQAEYRNCSRDHLRSQNNLIELSCILEKNAATELAEPIIDEAIQPRLAPLPIPKFQGQLWEWDHFWSIFETLIHRRKISKIEKLIYLLEALQGPAMDAVKDLQITADNYDVAIQFLRKKYDDHEAVTTQLLPQLQDLRPRSTTIADQMHTFDKNLYVISQLEREGENTDTQHMRRTILSKSSDSIQRSMLKKKAESQENWTTKQLVKDLQEFFYVEIRFKACEDTWTSTRGNSL</sequence>
<name>A0AAN8IJL8_TRICO</name>
<keyword evidence="3" id="KW-1185">Reference proteome</keyword>
<reference evidence="2 3" key="1">
    <citation type="submission" date="2019-10" db="EMBL/GenBank/DDBJ databases">
        <title>Assembly and Annotation for the nematode Trichostrongylus colubriformis.</title>
        <authorList>
            <person name="Martin J."/>
        </authorList>
    </citation>
    <scope>NUCLEOTIDE SEQUENCE [LARGE SCALE GENOMIC DNA]</scope>
    <source>
        <strain evidence="2">G859</strain>
        <tissue evidence="2">Whole worm</tissue>
    </source>
</reference>
<feature type="region of interest" description="Disordered" evidence="1">
    <location>
        <begin position="29"/>
        <end position="86"/>
    </location>
</feature>
<evidence type="ECO:0000313" key="2">
    <source>
        <dbReference type="EMBL" id="KAK5972873.1"/>
    </source>
</evidence>
<evidence type="ECO:0000313" key="3">
    <source>
        <dbReference type="Proteomes" id="UP001331761"/>
    </source>
</evidence>
<comment type="caution">
    <text evidence="2">The sequence shown here is derived from an EMBL/GenBank/DDBJ whole genome shotgun (WGS) entry which is preliminary data.</text>
</comment>
<organism evidence="2 3">
    <name type="scientific">Trichostrongylus colubriformis</name>
    <name type="common">Black scour worm</name>
    <dbReference type="NCBI Taxonomy" id="6319"/>
    <lineage>
        <taxon>Eukaryota</taxon>
        <taxon>Metazoa</taxon>
        <taxon>Ecdysozoa</taxon>
        <taxon>Nematoda</taxon>
        <taxon>Chromadorea</taxon>
        <taxon>Rhabditida</taxon>
        <taxon>Rhabditina</taxon>
        <taxon>Rhabditomorpha</taxon>
        <taxon>Strongyloidea</taxon>
        <taxon>Trichostrongylidae</taxon>
        <taxon>Trichostrongylus</taxon>
    </lineage>
</organism>
<feature type="compositionally biased region" description="Basic residues" evidence="1">
    <location>
        <begin position="59"/>
        <end position="72"/>
    </location>
</feature>